<reference evidence="1 2" key="1">
    <citation type="submission" date="2024-01" db="EMBL/GenBank/DDBJ databases">
        <authorList>
            <person name="Waweru B."/>
        </authorList>
    </citation>
    <scope>NUCLEOTIDE SEQUENCE [LARGE SCALE GENOMIC DNA]</scope>
</reference>
<dbReference type="Proteomes" id="UP001314170">
    <property type="component" value="Unassembled WGS sequence"/>
</dbReference>
<proteinExistence type="predicted"/>
<dbReference type="AlphaFoldDB" id="A0AAV1SDN7"/>
<name>A0AAV1SDN7_9ROSI</name>
<dbReference type="EMBL" id="CAWUPB010001173">
    <property type="protein sequence ID" value="CAK7347944.1"/>
    <property type="molecule type" value="Genomic_DNA"/>
</dbReference>
<evidence type="ECO:0000313" key="2">
    <source>
        <dbReference type="Proteomes" id="UP001314170"/>
    </source>
</evidence>
<accession>A0AAV1SDN7</accession>
<gene>
    <name evidence="1" type="ORF">DCAF_LOCUS20635</name>
</gene>
<keyword evidence="2" id="KW-1185">Reference proteome</keyword>
<sequence length="76" mass="8879">MAAYSGLGTHPKLESIGFPKVVDRYWKHLKKKLKNYKYWSRWVGHSERGPTKRKSLRCHALVTVIARQASTLTRRV</sequence>
<protein>
    <submittedName>
        <fullName evidence="1">Uncharacterized protein</fullName>
    </submittedName>
</protein>
<organism evidence="1 2">
    <name type="scientific">Dovyalis caffra</name>
    <dbReference type="NCBI Taxonomy" id="77055"/>
    <lineage>
        <taxon>Eukaryota</taxon>
        <taxon>Viridiplantae</taxon>
        <taxon>Streptophyta</taxon>
        <taxon>Embryophyta</taxon>
        <taxon>Tracheophyta</taxon>
        <taxon>Spermatophyta</taxon>
        <taxon>Magnoliopsida</taxon>
        <taxon>eudicotyledons</taxon>
        <taxon>Gunneridae</taxon>
        <taxon>Pentapetalae</taxon>
        <taxon>rosids</taxon>
        <taxon>fabids</taxon>
        <taxon>Malpighiales</taxon>
        <taxon>Salicaceae</taxon>
        <taxon>Flacourtieae</taxon>
        <taxon>Dovyalis</taxon>
    </lineage>
</organism>
<evidence type="ECO:0000313" key="1">
    <source>
        <dbReference type="EMBL" id="CAK7347944.1"/>
    </source>
</evidence>
<comment type="caution">
    <text evidence="1">The sequence shown here is derived from an EMBL/GenBank/DDBJ whole genome shotgun (WGS) entry which is preliminary data.</text>
</comment>